<comment type="caution">
    <text evidence="6">The sequence shown here is derived from an EMBL/GenBank/DDBJ whole genome shotgun (WGS) entry which is preliminary data.</text>
</comment>
<comment type="caution">
    <text evidence="3">Lacks conserved residue(s) required for the propagation of feature annotation.</text>
</comment>
<evidence type="ECO:0000256" key="2">
    <source>
        <dbReference type="ARBA" id="ARBA00022683"/>
    </source>
</evidence>
<evidence type="ECO:0000259" key="5">
    <source>
        <dbReference type="PROSITE" id="PS51098"/>
    </source>
</evidence>
<dbReference type="GO" id="GO:0008982">
    <property type="term" value="F:protein-N(PI)-phosphohistidine-sugar phosphotransferase activity"/>
    <property type="evidence" value="ECO:0007669"/>
    <property type="project" value="InterPro"/>
</dbReference>
<dbReference type="AlphaFoldDB" id="A0A9D1S2X6"/>
<dbReference type="PROSITE" id="PS51098">
    <property type="entry name" value="PTS_EIIB_TYPE_1"/>
    <property type="match status" value="1"/>
</dbReference>
<dbReference type="InterPro" id="IPR036878">
    <property type="entry name" value="Glu_permease_IIB"/>
</dbReference>
<keyword evidence="4" id="KW-0472">Membrane</keyword>
<keyword evidence="2" id="KW-0598">Phosphotransferase system</keyword>
<dbReference type="SUPFAM" id="SSF55604">
    <property type="entry name" value="Glucose permease domain IIB"/>
    <property type="match status" value="1"/>
</dbReference>
<keyword evidence="4" id="KW-0812">Transmembrane</keyword>
<keyword evidence="4" id="KW-1133">Transmembrane helix</keyword>
<dbReference type="Proteomes" id="UP000824070">
    <property type="component" value="Unassembled WGS sequence"/>
</dbReference>
<evidence type="ECO:0000313" key="7">
    <source>
        <dbReference type="Proteomes" id="UP000824070"/>
    </source>
</evidence>
<evidence type="ECO:0000256" key="4">
    <source>
        <dbReference type="SAM" id="Phobius"/>
    </source>
</evidence>
<evidence type="ECO:0000313" key="6">
    <source>
        <dbReference type="EMBL" id="HIU45290.1"/>
    </source>
</evidence>
<organism evidence="6 7">
    <name type="scientific">Candidatus Alloenteromonas pullicola</name>
    <dbReference type="NCBI Taxonomy" id="2840784"/>
    <lineage>
        <taxon>Bacteria</taxon>
        <taxon>Bacillati</taxon>
        <taxon>Bacillota</taxon>
        <taxon>Bacillota incertae sedis</taxon>
        <taxon>Candidatus Alloenteromonas</taxon>
    </lineage>
</organism>
<reference evidence="6" key="1">
    <citation type="submission" date="2020-10" db="EMBL/GenBank/DDBJ databases">
        <authorList>
            <person name="Gilroy R."/>
        </authorList>
    </citation>
    <scope>NUCLEOTIDE SEQUENCE</scope>
    <source>
        <strain evidence="6">ChiGjej1B1-22543</strain>
    </source>
</reference>
<proteinExistence type="predicted"/>
<name>A0A9D1S2X6_9FIRM</name>
<dbReference type="GO" id="GO:0009401">
    <property type="term" value="P:phosphoenolpyruvate-dependent sugar phosphotransferase system"/>
    <property type="evidence" value="ECO:0007669"/>
    <property type="project" value="UniProtKB-KW"/>
</dbReference>
<evidence type="ECO:0000256" key="3">
    <source>
        <dbReference type="PROSITE-ProRule" id="PRU00421"/>
    </source>
</evidence>
<reference evidence="6" key="2">
    <citation type="journal article" date="2021" name="PeerJ">
        <title>Extensive microbial diversity within the chicken gut microbiome revealed by metagenomics and culture.</title>
        <authorList>
            <person name="Gilroy R."/>
            <person name="Ravi A."/>
            <person name="Getino M."/>
            <person name="Pursley I."/>
            <person name="Horton D.L."/>
            <person name="Alikhan N.F."/>
            <person name="Baker D."/>
            <person name="Gharbi K."/>
            <person name="Hall N."/>
            <person name="Watson M."/>
            <person name="Adriaenssens E.M."/>
            <person name="Foster-Nyarko E."/>
            <person name="Jarju S."/>
            <person name="Secka A."/>
            <person name="Antonio M."/>
            <person name="Oren A."/>
            <person name="Chaudhuri R.R."/>
            <person name="La Ragione R."/>
            <person name="Hildebrand F."/>
            <person name="Pallen M.J."/>
        </authorList>
    </citation>
    <scope>NUCLEOTIDE SEQUENCE</scope>
    <source>
        <strain evidence="6">ChiGjej1B1-22543</strain>
    </source>
</reference>
<evidence type="ECO:0000256" key="1">
    <source>
        <dbReference type="ARBA" id="ARBA00022679"/>
    </source>
</evidence>
<dbReference type="EMBL" id="DVMV01000022">
    <property type="protein sequence ID" value="HIU45290.1"/>
    <property type="molecule type" value="Genomic_DNA"/>
</dbReference>
<dbReference type="Gene3D" id="3.30.1360.60">
    <property type="entry name" value="Glucose permease domain IIB"/>
    <property type="match status" value="1"/>
</dbReference>
<keyword evidence="1" id="KW-0808">Transferase</keyword>
<sequence>MMYANVNDFLRDYGMYLAIGVAALIVVVAAAILLSYYLRKGRKPAKKIASKSEYLASLGGEGNILEKELRGSRIVLRLADYSKLDKEKLKEAGVDGFIMMSDKLTLVIKGDAEEAYKVIFG</sequence>
<gene>
    <name evidence="6" type="ORF">IAC52_03215</name>
</gene>
<feature type="domain" description="PTS EIIB type-1" evidence="5">
    <location>
        <begin position="48"/>
        <end position="121"/>
    </location>
</feature>
<feature type="transmembrane region" description="Helical" evidence="4">
    <location>
        <begin position="15"/>
        <end position="38"/>
    </location>
</feature>
<dbReference type="InterPro" id="IPR001996">
    <property type="entry name" value="PTS_IIB_1"/>
</dbReference>
<accession>A0A9D1S2X6</accession>
<protein>
    <recommendedName>
        <fullName evidence="5">PTS EIIB type-1 domain-containing protein</fullName>
    </recommendedName>
</protein>